<dbReference type="Proteomes" id="UP001565368">
    <property type="component" value="Unassembled WGS sequence"/>
</dbReference>
<keyword evidence="6" id="KW-1185">Reference proteome</keyword>
<dbReference type="CDD" id="cd05911">
    <property type="entry name" value="Firefly_Luc_like"/>
    <property type="match status" value="1"/>
</dbReference>
<dbReference type="Pfam" id="PF13193">
    <property type="entry name" value="AMP-binding_C"/>
    <property type="match status" value="1"/>
</dbReference>
<name>A0ABR3PRG5_9TREE</name>
<evidence type="ECO:0000313" key="5">
    <source>
        <dbReference type="EMBL" id="KAL1405038.1"/>
    </source>
</evidence>
<dbReference type="PROSITE" id="PS00455">
    <property type="entry name" value="AMP_BINDING"/>
    <property type="match status" value="1"/>
</dbReference>
<dbReference type="RefSeq" id="XP_069204982.1">
    <property type="nucleotide sequence ID" value="XM_069357045.1"/>
</dbReference>
<dbReference type="PANTHER" id="PTHR24096:SF149">
    <property type="entry name" value="AMP-BINDING DOMAIN-CONTAINING PROTEIN-RELATED"/>
    <property type="match status" value="1"/>
</dbReference>
<dbReference type="Gene3D" id="3.40.50.12780">
    <property type="entry name" value="N-terminal domain of ligase-like"/>
    <property type="match status" value="1"/>
</dbReference>
<accession>A0ABR3PRG5</accession>
<dbReference type="PANTHER" id="PTHR24096">
    <property type="entry name" value="LONG-CHAIN-FATTY-ACID--COA LIGASE"/>
    <property type="match status" value="1"/>
</dbReference>
<sequence>MGHQTIYESTYPHQPLKLPKIGLFEYLVPQPGRPRAVPDHDPSLPAYIDGLDGRVLSRADVVGSALRLATGLRALGIKRGDAACLWGPNSLEWVQAAYGLMAAGIAYQVNNSDSQIIFLHPDLLPVFDKAREELELPFEADRVVLLTPTARRKPEHKAYKTVHELFSAPGKPERFDGEQVYDTQWLCYSSGTTGFPKGVMTTHNNMTSQLEAVNASYGQFATGKRDVVLGFLPMSHIYGLTIVLLQPWTAGIPVVILPRFEEIAALSAIQKVCPRLFPADAQYKVTHVLVVPPVIILLLHSANVAKYDVSSLKTLMCGAAPLSGELHAMFTARMPSIKLTQGYGMTECTPVTHTTPWDQSEGRGAWTGRLIPTFQARLVKEDGEDAEKGERGELWVRGPSVMKGYHKNPEATEKTMAPGGWYRTGDVLIVDDQGFYMVVDRLKELIKYKGFQVPPAELEALLLQHPKIVDAGVVGVWDESQATELPRGYIVPAPSANATSGDAQHALRREVDAWVNARVAPHKRLRGGIVVVDVIPKSPSGKILRKDLRARAAQEFEGEVAEAKL</sequence>
<keyword evidence="2" id="KW-0436">Ligase</keyword>
<evidence type="ECO:0000313" key="6">
    <source>
        <dbReference type="Proteomes" id="UP001565368"/>
    </source>
</evidence>
<dbReference type="Gene3D" id="3.30.300.30">
    <property type="match status" value="1"/>
</dbReference>
<dbReference type="InterPro" id="IPR000873">
    <property type="entry name" value="AMP-dep_synth/lig_dom"/>
</dbReference>
<protein>
    <recommendedName>
        <fullName evidence="7">AMP-dependent synthetase/ligase domain-containing protein</fullName>
    </recommendedName>
</protein>
<reference evidence="5 6" key="1">
    <citation type="submission" date="2023-08" db="EMBL/GenBank/DDBJ databases">
        <title>Annotated Genome Sequence of Vanrija albida AlHP1.</title>
        <authorList>
            <person name="Herzog R."/>
        </authorList>
    </citation>
    <scope>NUCLEOTIDE SEQUENCE [LARGE SCALE GENOMIC DNA]</scope>
    <source>
        <strain evidence="5 6">AlHP1</strain>
    </source>
</reference>
<dbReference type="InterPro" id="IPR020845">
    <property type="entry name" value="AMP-binding_CS"/>
</dbReference>
<gene>
    <name evidence="5" type="ORF">Q8F55_008661</name>
</gene>
<dbReference type="InterPro" id="IPR045851">
    <property type="entry name" value="AMP-bd_C_sf"/>
</dbReference>
<dbReference type="GeneID" id="95989704"/>
<evidence type="ECO:0000259" key="4">
    <source>
        <dbReference type="Pfam" id="PF13193"/>
    </source>
</evidence>
<evidence type="ECO:0000259" key="3">
    <source>
        <dbReference type="Pfam" id="PF00501"/>
    </source>
</evidence>
<proteinExistence type="inferred from homology"/>
<feature type="domain" description="AMP-dependent synthetase/ligase" evidence="3">
    <location>
        <begin position="40"/>
        <end position="406"/>
    </location>
</feature>
<dbReference type="SUPFAM" id="SSF56801">
    <property type="entry name" value="Acetyl-CoA synthetase-like"/>
    <property type="match status" value="1"/>
</dbReference>
<dbReference type="InterPro" id="IPR042099">
    <property type="entry name" value="ANL_N_sf"/>
</dbReference>
<evidence type="ECO:0000256" key="2">
    <source>
        <dbReference type="ARBA" id="ARBA00022598"/>
    </source>
</evidence>
<evidence type="ECO:0000256" key="1">
    <source>
        <dbReference type="ARBA" id="ARBA00006432"/>
    </source>
</evidence>
<dbReference type="Pfam" id="PF00501">
    <property type="entry name" value="AMP-binding"/>
    <property type="match status" value="1"/>
</dbReference>
<feature type="domain" description="AMP-binding enzyme C-terminal" evidence="4">
    <location>
        <begin position="457"/>
        <end position="542"/>
    </location>
</feature>
<comment type="caution">
    <text evidence="5">The sequence shown here is derived from an EMBL/GenBank/DDBJ whole genome shotgun (WGS) entry which is preliminary data.</text>
</comment>
<comment type="similarity">
    <text evidence="1">Belongs to the ATP-dependent AMP-binding enzyme family.</text>
</comment>
<dbReference type="InterPro" id="IPR025110">
    <property type="entry name" value="AMP-bd_C"/>
</dbReference>
<dbReference type="EMBL" id="JBBXJM010000007">
    <property type="protein sequence ID" value="KAL1405038.1"/>
    <property type="molecule type" value="Genomic_DNA"/>
</dbReference>
<evidence type="ECO:0008006" key="7">
    <source>
        <dbReference type="Google" id="ProtNLM"/>
    </source>
</evidence>
<organism evidence="5 6">
    <name type="scientific">Vanrija albida</name>
    <dbReference type="NCBI Taxonomy" id="181172"/>
    <lineage>
        <taxon>Eukaryota</taxon>
        <taxon>Fungi</taxon>
        <taxon>Dikarya</taxon>
        <taxon>Basidiomycota</taxon>
        <taxon>Agaricomycotina</taxon>
        <taxon>Tremellomycetes</taxon>
        <taxon>Trichosporonales</taxon>
        <taxon>Trichosporonaceae</taxon>
        <taxon>Vanrija</taxon>
    </lineage>
</organism>